<dbReference type="GO" id="GO:0015036">
    <property type="term" value="F:disulfide oxidoreductase activity"/>
    <property type="evidence" value="ECO:0007669"/>
    <property type="project" value="InterPro"/>
</dbReference>
<dbReference type="HOGENOM" id="CLU_026126_2_1_4"/>
<organism evidence="10 11">
    <name type="scientific">Methylovorus glucosotrophus (strain SIP3-4)</name>
    <dbReference type="NCBI Taxonomy" id="582744"/>
    <lineage>
        <taxon>Bacteria</taxon>
        <taxon>Pseudomonadati</taxon>
        <taxon>Pseudomonadota</taxon>
        <taxon>Betaproteobacteria</taxon>
        <taxon>Nitrosomonadales</taxon>
        <taxon>Methylophilaceae</taxon>
        <taxon>Methylovorus</taxon>
    </lineage>
</organism>
<dbReference type="RefSeq" id="WP_013441091.1">
    <property type="nucleotide sequence ID" value="NC_012969.1"/>
</dbReference>
<evidence type="ECO:0000256" key="8">
    <source>
        <dbReference type="PIRSR" id="PIRSR005894-2"/>
    </source>
</evidence>
<dbReference type="OrthoDB" id="9804115at2"/>
<dbReference type="Gene3D" id="3.40.30.10">
    <property type="entry name" value="Glutaredoxin"/>
    <property type="match status" value="1"/>
</dbReference>
<keyword evidence="2 8" id="KW-0001">2Fe-2S</keyword>
<reference evidence="10 11" key="2">
    <citation type="journal article" date="2011" name="J. Bacteriol.">
        <title>Genomes of three methylotrophs from a single niche uncover genetic and metabolic divergence of Methylophilaceae.</title>
        <authorList>
            <person name="Lapidus A."/>
            <person name="Clum A."/>
            <person name="Labutti K."/>
            <person name="Kaluzhnaya M.G."/>
            <person name="Lim S."/>
            <person name="Beck D.A."/>
            <person name="Glavina Del Rio T."/>
            <person name="Nolan M."/>
            <person name="Mavromatis K."/>
            <person name="Huntemann M."/>
            <person name="Lucas S."/>
            <person name="Lidstrom M.E."/>
            <person name="Ivanova N."/>
            <person name="Chistoserdova L."/>
        </authorList>
    </citation>
    <scope>NUCLEOTIDE SEQUENCE [LARGE SCALE GENOMIC DNA]</scope>
    <source>
        <strain evidence="10 11">SIP3-4</strain>
    </source>
</reference>
<feature type="binding site" evidence="8">
    <location>
        <position position="30"/>
    </location>
    <ligand>
        <name>[2Fe-2S] cluster</name>
        <dbReference type="ChEBI" id="CHEBI:190135"/>
        <note>ligand shared between dimeric partners</note>
    </ligand>
</feature>
<dbReference type="InterPro" id="IPR004480">
    <property type="entry name" value="Monothiol_GRX-rel"/>
</dbReference>
<dbReference type="InterPro" id="IPR014434">
    <property type="entry name" value="Monothiol_GRX"/>
</dbReference>
<evidence type="ECO:0000313" key="11">
    <source>
        <dbReference type="Proteomes" id="UP000002743"/>
    </source>
</evidence>
<dbReference type="CDD" id="cd03028">
    <property type="entry name" value="GRX_PICOT_like"/>
    <property type="match status" value="1"/>
</dbReference>
<dbReference type="InterPro" id="IPR033658">
    <property type="entry name" value="GRX_PICOT-like"/>
</dbReference>
<protein>
    <recommendedName>
        <fullName evidence="7">Glutaredoxin</fullName>
    </recommendedName>
</protein>
<dbReference type="Proteomes" id="UP000002743">
    <property type="component" value="Chromosome"/>
</dbReference>
<dbReference type="PROSITE" id="PS51354">
    <property type="entry name" value="GLUTAREDOXIN_2"/>
    <property type="match status" value="1"/>
</dbReference>
<dbReference type="PANTHER" id="PTHR10293:SF72">
    <property type="entry name" value="MONOTHIOL GLUTAREDOXIN-S14, CHLOROPLASTIC"/>
    <property type="match status" value="1"/>
</dbReference>
<evidence type="ECO:0000256" key="2">
    <source>
        <dbReference type="ARBA" id="ARBA00022714"/>
    </source>
</evidence>
<dbReference type="NCBIfam" id="TIGR00365">
    <property type="entry name" value="Grx4 family monothiol glutaredoxin"/>
    <property type="match status" value="1"/>
</dbReference>
<keyword evidence="11" id="KW-1185">Reference proteome</keyword>
<keyword evidence="5 8" id="KW-0411">Iron-sulfur</keyword>
<feature type="domain" description="Glutaredoxin" evidence="9">
    <location>
        <begin position="17"/>
        <end position="82"/>
    </location>
</feature>
<sequence length="106" mass="11547">MDSTQELIKNQVTANPVVLYMKGTPKFPQCGFSGLAVQILQASGVKDFVAVDVLADPAIRDGIKVYANWPTIPQLYIKGEFVGGADIMRDLFQQGELQKMLESATA</sequence>
<comment type="similarity">
    <text evidence="1 7">Belongs to the glutaredoxin family. Monothiol subfamily.</text>
</comment>
<evidence type="ECO:0000256" key="1">
    <source>
        <dbReference type="ARBA" id="ARBA00009630"/>
    </source>
</evidence>
<evidence type="ECO:0000313" key="10">
    <source>
        <dbReference type="EMBL" id="ACT49512.1"/>
    </source>
</evidence>
<evidence type="ECO:0000256" key="7">
    <source>
        <dbReference type="PIRNR" id="PIRNR005894"/>
    </source>
</evidence>
<dbReference type="AlphaFoldDB" id="C6X8P2"/>
<dbReference type="KEGG" id="mei:Msip34_0263"/>
<dbReference type="GO" id="GO:0051537">
    <property type="term" value="F:2 iron, 2 sulfur cluster binding"/>
    <property type="evidence" value="ECO:0007669"/>
    <property type="project" value="UniProtKB-KW"/>
</dbReference>
<dbReference type="Pfam" id="PF00462">
    <property type="entry name" value="Glutaredoxin"/>
    <property type="match status" value="1"/>
</dbReference>
<dbReference type="STRING" id="582744.Msip34_0263"/>
<evidence type="ECO:0000256" key="6">
    <source>
        <dbReference type="ARBA" id="ARBA00023284"/>
    </source>
</evidence>
<evidence type="ECO:0000256" key="4">
    <source>
        <dbReference type="ARBA" id="ARBA00023004"/>
    </source>
</evidence>
<keyword evidence="3 8" id="KW-0479">Metal-binding</keyword>
<keyword evidence="4 8" id="KW-0408">Iron</keyword>
<dbReference type="SUPFAM" id="SSF52833">
    <property type="entry name" value="Thioredoxin-like"/>
    <property type="match status" value="1"/>
</dbReference>
<keyword evidence="6" id="KW-0676">Redox-active center</keyword>
<dbReference type="eggNOG" id="COG0278">
    <property type="taxonomic scope" value="Bacteria"/>
</dbReference>
<reference evidence="11" key="1">
    <citation type="submission" date="2009-07" db="EMBL/GenBank/DDBJ databases">
        <title>Complete sequence of chromosome of Methylovorus sp. SIP3-4.</title>
        <authorList>
            <person name="Lucas S."/>
            <person name="Copeland A."/>
            <person name="Lapidus A."/>
            <person name="Glavina del Rio T."/>
            <person name="Tice H."/>
            <person name="Bruce D."/>
            <person name="Goodwin L."/>
            <person name="Pitluck S."/>
            <person name="Clum A."/>
            <person name="Larimer F."/>
            <person name="Land M."/>
            <person name="Hauser L."/>
            <person name="Kyrpides N."/>
            <person name="Mikhailova N."/>
            <person name="Kayluzhnaya M."/>
            <person name="Chistoserdova L."/>
        </authorList>
    </citation>
    <scope>NUCLEOTIDE SEQUENCE [LARGE SCALE GENOMIC DNA]</scope>
    <source>
        <strain evidence="11">SIP3-4</strain>
    </source>
</reference>
<evidence type="ECO:0000256" key="5">
    <source>
        <dbReference type="ARBA" id="ARBA00023014"/>
    </source>
</evidence>
<gene>
    <name evidence="10" type="ordered locus">Msip34_0263</name>
</gene>
<evidence type="ECO:0000256" key="3">
    <source>
        <dbReference type="ARBA" id="ARBA00022723"/>
    </source>
</evidence>
<dbReference type="EMBL" id="CP001674">
    <property type="protein sequence ID" value="ACT49512.1"/>
    <property type="molecule type" value="Genomic_DNA"/>
</dbReference>
<dbReference type="FunFam" id="3.40.30.10:FF:000005">
    <property type="entry name" value="Glutaredoxin 5"/>
    <property type="match status" value="1"/>
</dbReference>
<dbReference type="PANTHER" id="PTHR10293">
    <property type="entry name" value="GLUTAREDOXIN FAMILY MEMBER"/>
    <property type="match status" value="1"/>
</dbReference>
<accession>C6X8P2</accession>
<dbReference type="GO" id="GO:0046872">
    <property type="term" value="F:metal ion binding"/>
    <property type="evidence" value="ECO:0007669"/>
    <property type="project" value="UniProtKB-KW"/>
</dbReference>
<proteinExistence type="inferred from homology"/>
<name>C6X8P2_METGS</name>
<dbReference type="PIRSF" id="PIRSF005894">
    <property type="entry name" value="Monothiol_GRX"/>
    <property type="match status" value="1"/>
</dbReference>
<dbReference type="InterPro" id="IPR002109">
    <property type="entry name" value="Glutaredoxin"/>
</dbReference>
<dbReference type="InterPro" id="IPR036249">
    <property type="entry name" value="Thioredoxin-like_sf"/>
</dbReference>
<evidence type="ECO:0000259" key="9">
    <source>
        <dbReference type="Pfam" id="PF00462"/>
    </source>
</evidence>